<comment type="caution">
    <text evidence="1">The sequence shown here is derived from an EMBL/GenBank/DDBJ whole genome shotgun (WGS) entry which is preliminary data.</text>
</comment>
<protein>
    <submittedName>
        <fullName evidence="1">Jg11515 protein</fullName>
    </submittedName>
</protein>
<keyword evidence="2" id="KW-1185">Reference proteome</keyword>
<dbReference type="AlphaFoldDB" id="A0A8S4RQ30"/>
<proteinExistence type="predicted"/>
<dbReference type="EMBL" id="CAKXAJ010025329">
    <property type="protein sequence ID" value="CAH2238236.1"/>
    <property type="molecule type" value="Genomic_DNA"/>
</dbReference>
<dbReference type="Proteomes" id="UP000838756">
    <property type="component" value="Unassembled WGS sequence"/>
</dbReference>
<dbReference type="InterPro" id="IPR001888">
    <property type="entry name" value="Transposase_1"/>
</dbReference>
<dbReference type="Pfam" id="PF01359">
    <property type="entry name" value="Transposase_1"/>
    <property type="match status" value="1"/>
</dbReference>
<name>A0A8S4RQ30_9NEOP</name>
<dbReference type="OrthoDB" id="10065579at2759"/>
<evidence type="ECO:0000313" key="2">
    <source>
        <dbReference type="Proteomes" id="UP000838756"/>
    </source>
</evidence>
<accession>A0A8S4RQ30</accession>
<sequence length="98" mass="10951">MAQKGKKGTPPPKKFRVSESAGKLIATVFWDCEGILLIDYKDKGRVHQGKTSRKTDQRYVAFARQRTGSQEQSCNGCSAHTWLRIASPPNLQSRSCPK</sequence>
<reference evidence="1" key="1">
    <citation type="submission" date="2022-03" db="EMBL/GenBank/DDBJ databases">
        <authorList>
            <person name="Lindestad O."/>
        </authorList>
    </citation>
    <scope>NUCLEOTIDE SEQUENCE</scope>
</reference>
<evidence type="ECO:0000313" key="1">
    <source>
        <dbReference type="EMBL" id="CAH2238236.1"/>
    </source>
</evidence>
<gene>
    <name evidence="1" type="primary">jg11515</name>
    <name evidence="1" type="ORF">PAEG_LOCUS15373</name>
</gene>
<organism evidence="1 2">
    <name type="scientific">Pararge aegeria aegeria</name>
    <dbReference type="NCBI Taxonomy" id="348720"/>
    <lineage>
        <taxon>Eukaryota</taxon>
        <taxon>Metazoa</taxon>
        <taxon>Ecdysozoa</taxon>
        <taxon>Arthropoda</taxon>
        <taxon>Hexapoda</taxon>
        <taxon>Insecta</taxon>
        <taxon>Pterygota</taxon>
        <taxon>Neoptera</taxon>
        <taxon>Endopterygota</taxon>
        <taxon>Lepidoptera</taxon>
        <taxon>Glossata</taxon>
        <taxon>Ditrysia</taxon>
        <taxon>Papilionoidea</taxon>
        <taxon>Nymphalidae</taxon>
        <taxon>Satyrinae</taxon>
        <taxon>Satyrini</taxon>
        <taxon>Parargina</taxon>
        <taxon>Pararge</taxon>
    </lineage>
</organism>